<reference evidence="2 3" key="1">
    <citation type="submission" date="2024-09" db="EMBL/GenBank/DDBJ databases">
        <authorList>
            <person name="Sun Q."/>
            <person name="Mori K."/>
        </authorList>
    </citation>
    <scope>NUCLEOTIDE SEQUENCE [LARGE SCALE GENOMIC DNA]</scope>
    <source>
        <strain evidence="2 3">CECT 8300</strain>
    </source>
</reference>
<dbReference type="Gene3D" id="3.30.1120.10">
    <property type="match status" value="1"/>
</dbReference>
<dbReference type="InterPro" id="IPR017850">
    <property type="entry name" value="Alkaline_phosphatase_core_sf"/>
</dbReference>
<evidence type="ECO:0008006" key="4">
    <source>
        <dbReference type="Google" id="ProtNLM"/>
    </source>
</evidence>
<evidence type="ECO:0000256" key="1">
    <source>
        <dbReference type="SAM" id="MobiDB-lite"/>
    </source>
</evidence>
<sequence>MGKYNSYNTKPGNDGVHGRKQNMAIEQPELYNMSRDPGEQYNVITSDPEKVKELIVVLEKHRKELRDLNVGIAEGSENRKVGEIEK</sequence>
<name>A0ABV5H2V5_9FLAO</name>
<gene>
    <name evidence="2" type="ORF">ACFFU1_15100</name>
</gene>
<dbReference type="Proteomes" id="UP001589590">
    <property type="component" value="Unassembled WGS sequence"/>
</dbReference>
<accession>A0ABV5H2V5</accession>
<proteinExistence type="predicted"/>
<evidence type="ECO:0000313" key="2">
    <source>
        <dbReference type="EMBL" id="MFB9106230.1"/>
    </source>
</evidence>
<feature type="compositionally biased region" description="Polar residues" evidence="1">
    <location>
        <begin position="1"/>
        <end position="11"/>
    </location>
</feature>
<feature type="region of interest" description="Disordered" evidence="1">
    <location>
        <begin position="1"/>
        <end position="42"/>
    </location>
</feature>
<organism evidence="2 3">
    <name type="scientific">Algibacter miyuki</name>
    <dbReference type="NCBI Taxonomy" id="1306933"/>
    <lineage>
        <taxon>Bacteria</taxon>
        <taxon>Pseudomonadati</taxon>
        <taxon>Bacteroidota</taxon>
        <taxon>Flavobacteriia</taxon>
        <taxon>Flavobacteriales</taxon>
        <taxon>Flavobacteriaceae</taxon>
        <taxon>Algibacter</taxon>
    </lineage>
</organism>
<keyword evidence="3" id="KW-1185">Reference proteome</keyword>
<evidence type="ECO:0000313" key="3">
    <source>
        <dbReference type="Proteomes" id="UP001589590"/>
    </source>
</evidence>
<dbReference type="SUPFAM" id="SSF53649">
    <property type="entry name" value="Alkaline phosphatase-like"/>
    <property type="match status" value="1"/>
</dbReference>
<comment type="caution">
    <text evidence="2">The sequence shown here is derived from an EMBL/GenBank/DDBJ whole genome shotgun (WGS) entry which is preliminary data.</text>
</comment>
<dbReference type="RefSeq" id="WP_290267795.1">
    <property type="nucleotide sequence ID" value="NZ_JAUFQP010000001.1"/>
</dbReference>
<protein>
    <recommendedName>
        <fullName evidence="4">N-sulphoglucosamine sulphohydrolase C-terminal domain-containing protein</fullName>
    </recommendedName>
</protein>
<dbReference type="EMBL" id="JBHMFA010000015">
    <property type="protein sequence ID" value="MFB9106230.1"/>
    <property type="molecule type" value="Genomic_DNA"/>
</dbReference>